<keyword evidence="7 13" id="KW-0255">Endonuclease</keyword>
<comment type="caution">
    <text evidence="16">The sequence shown here is derived from an EMBL/GenBank/DDBJ whole genome shotgun (WGS) entry which is preliminary data.</text>
</comment>
<proteinExistence type="inferred from homology"/>
<keyword evidence="5" id="KW-0479">Metal-binding</keyword>
<keyword evidence="12" id="KW-0175">Coiled coil</keyword>
<evidence type="ECO:0000256" key="8">
    <source>
        <dbReference type="ARBA" id="ARBA00022771"/>
    </source>
</evidence>
<dbReference type="GO" id="GO:0008270">
    <property type="term" value="F:zinc ion binding"/>
    <property type="evidence" value="ECO:0007669"/>
    <property type="project" value="UniProtKB-KW"/>
</dbReference>
<dbReference type="Pfam" id="PF18826">
    <property type="entry name" value="bVLRF1"/>
    <property type="match status" value="1"/>
</dbReference>
<comment type="subcellular location">
    <subcellularLocation>
        <location evidence="1">Cytoplasm</location>
    </subcellularLocation>
</comment>
<dbReference type="Gene3D" id="1.25.40.20">
    <property type="entry name" value="Ankyrin repeat-containing domain"/>
    <property type="match status" value="1"/>
</dbReference>
<feature type="region of interest" description="Disordered" evidence="14">
    <location>
        <begin position="187"/>
        <end position="213"/>
    </location>
</feature>
<keyword evidence="17" id="KW-1185">Reference proteome</keyword>
<comment type="domain">
    <text evidence="13">The VLRF1 domain mediates binding to the 60S ribosomal subunit.</text>
</comment>
<dbReference type="AlphaFoldDB" id="A0A1Z5K2H8"/>
<evidence type="ECO:0000256" key="6">
    <source>
        <dbReference type="ARBA" id="ARBA00022737"/>
    </source>
</evidence>
<evidence type="ECO:0000256" key="13">
    <source>
        <dbReference type="PROSITE-ProRule" id="PRU01389"/>
    </source>
</evidence>
<feature type="compositionally biased region" description="Basic and acidic residues" evidence="14">
    <location>
        <begin position="92"/>
        <end position="103"/>
    </location>
</feature>
<dbReference type="GO" id="GO:0036503">
    <property type="term" value="P:ERAD pathway"/>
    <property type="evidence" value="ECO:0007669"/>
    <property type="project" value="TreeGrafter"/>
</dbReference>
<evidence type="ECO:0000256" key="2">
    <source>
        <dbReference type="ARBA" id="ARBA00009262"/>
    </source>
</evidence>
<dbReference type="Pfam" id="PF18716">
    <property type="entry name" value="VATC"/>
    <property type="match status" value="1"/>
</dbReference>
<dbReference type="InterPro" id="IPR041175">
    <property type="entry name" value="VLRF1/Vms1"/>
</dbReference>
<dbReference type="InterPro" id="IPR041540">
    <property type="entry name" value="VATC"/>
</dbReference>
<evidence type="ECO:0000256" key="4">
    <source>
        <dbReference type="ARBA" id="ARBA00022722"/>
    </source>
</evidence>
<dbReference type="InParanoid" id="A0A1Z5K2H8"/>
<feature type="compositionally biased region" description="Basic and acidic residues" evidence="14">
    <location>
        <begin position="445"/>
        <end position="457"/>
    </location>
</feature>
<evidence type="ECO:0000256" key="1">
    <source>
        <dbReference type="ARBA" id="ARBA00004496"/>
    </source>
</evidence>
<evidence type="ECO:0000256" key="11">
    <source>
        <dbReference type="ARBA" id="ARBA00023043"/>
    </source>
</evidence>
<evidence type="ECO:0000256" key="10">
    <source>
        <dbReference type="ARBA" id="ARBA00022833"/>
    </source>
</evidence>
<evidence type="ECO:0000256" key="12">
    <source>
        <dbReference type="ARBA" id="ARBA00023054"/>
    </source>
</evidence>
<feature type="domain" description="VLRF1" evidence="15">
    <location>
        <begin position="150"/>
        <end position="288"/>
    </location>
</feature>
<keyword evidence="6" id="KW-0677">Repeat</keyword>
<dbReference type="PANTHER" id="PTHR16036">
    <property type="entry name" value="ANKYRIN REPEAT AND ZINC FINGER DOMAIN-CONTAINING PROTEIN 1"/>
    <property type="match status" value="1"/>
</dbReference>
<accession>A0A1Z5K2H8</accession>
<dbReference type="InterPro" id="IPR002110">
    <property type="entry name" value="Ankyrin_rpt"/>
</dbReference>
<evidence type="ECO:0000256" key="3">
    <source>
        <dbReference type="ARBA" id="ARBA00022490"/>
    </source>
</evidence>
<dbReference type="PROSITE" id="PS52044">
    <property type="entry name" value="VLRF1"/>
    <property type="match status" value="1"/>
</dbReference>
<evidence type="ECO:0000256" key="14">
    <source>
        <dbReference type="SAM" id="MobiDB-lite"/>
    </source>
</evidence>
<dbReference type="GO" id="GO:0004519">
    <property type="term" value="F:endonuclease activity"/>
    <property type="evidence" value="ECO:0007669"/>
    <property type="project" value="UniProtKB-KW"/>
</dbReference>
<feature type="compositionally biased region" description="Basic and acidic residues" evidence="14">
    <location>
        <begin position="482"/>
        <end position="503"/>
    </location>
</feature>
<keyword evidence="9 13" id="KW-0378">Hydrolase</keyword>
<keyword evidence="4 13" id="KW-0540">Nuclease</keyword>
<feature type="compositionally biased region" description="Basic and acidic residues" evidence="14">
    <location>
        <begin position="56"/>
        <end position="66"/>
    </location>
</feature>
<evidence type="ECO:0000256" key="9">
    <source>
        <dbReference type="ARBA" id="ARBA00022801"/>
    </source>
</evidence>
<evidence type="ECO:0000256" key="5">
    <source>
        <dbReference type="ARBA" id="ARBA00022723"/>
    </source>
</evidence>
<dbReference type="EMBL" id="BDSP01000148">
    <property type="protein sequence ID" value="GAX20463.1"/>
    <property type="molecule type" value="Genomic_DNA"/>
</dbReference>
<feature type="active site" evidence="13">
    <location>
        <position position="193"/>
    </location>
</feature>
<keyword evidence="11" id="KW-0040">ANK repeat</keyword>
<dbReference type="InterPro" id="IPR036770">
    <property type="entry name" value="Ankyrin_rpt-contain_sf"/>
</dbReference>
<feature type="compositionally biased region" description="Acidic residues" evidence="14">
    <location>
        <begin position="40"/>
        <end position="50"/>
    </location>
</feature>
<dbReference type="GO" id="GO:0005737">
    <property type="term" value="C:cytoplasm"/>
    <property type="evidence" value="ECO:0007669"/>
    <property type="project" value="UniProtKB-SubCell"/>
</dbReference>
<evidence type="ECO:0000313" key="16">
    <source>
        <dbReference type="EMBL" id="GAX20463.1"/>
    </source>
</evidence>
<dbReference type="OrthoDB" id="429841at2759"/>
<organism evidence="16 17">
    <name type="scientific">Fistulifera solaris</name>
    <name type="common">Oleaginous diatom</name>
    <dbReference type="NCBI Taxonomy" id="1519565"/>
    <lineage>
        <taxon>Eukaryota</taxon>
        <taxon>Sar</taxon>
        <taxon>Stramenopiles</taxon>
        <taxon>Ochrophyta</taxon>
        <taxon>Bacillariophyta</taxon>
        <taxon>Bacillariophyceae</taxon>
        <taxon>Bacillariophycidae</taxon>
        <taxon>Naviculales</taxon>
        <taxon>Naviculaceae</taxon>
        <taxon>Fistulifera</taxon>
    </lineage>
</organism>
<keyword evidence="10" id="KW-0862">Zinc</keyword>
<dbReference type="SUPFAM" id="SSF48403">
    <property type="entry name" value="Ankyrin repeat"/>
    <property type="match status" value="1"/>
</dbReference>
<comment type="similarity">
    <text evidence="2 13">Belongs to the ANKZF1/VMS1 family.</text>
</comment>
<sequence length="557" mass="62969">MTLALHTEECQRLLQQALEVAALQDSTAPKHPKSRYADSSSDDEDKEDDSSSTSSEEAKDDTKQADTQDTPPLVDEQVPQQRQEKKKKKHTKVEMSQRQREQAVQKQFESLTCEYFPLRNNKRLKIPAVVFPKDDEPTVSWMHHLSLQLQQQPVVVLALRSGRFAGAVLMQNECVVHTTFQRYTVRKGQGKAQSSQDNAGAAPKSMGAQLRRQGEMQLQEDIVQTLKRWKPYLDAAALIWIAAPKTMKRQLFVESLKADDRRIRRVPLDMGRPSFEAVSLIHAILTRIQVEDAPLSDPISEEPPVDHSEECAPENIDETISISPQAEIIKLTSLHEAARDGNVEMLEELLESESSDVNCQAGEDLMTPLHFAAQSDALTASACVTLLLEKGRANPCRLDRRNRVPYYLASHDKVRDAFRMCRAALGEEYCSWDAGAKVGPPLTEDDLRTRKEKEAEKRRRKKSRQKEKQAKEKAQAAQAEQARQEEEARQKEEEEAKRVRDGLAPKKGGGNVCDFCQAVCRKKSQMFQRLTYSYCSTDCVNKHKRELMASAALARFG</sequence>
<keyword evidence="8" id="KW-0863">Zinc-finger</keyword>
<evidence type="ECO:0000256" key="7">
    <source>
        <dbReference type="ARBA" id="ARBA00022759"/>
    </source>
</evidence>
<protein>
    <recommendedName>
        <fullName evidence="15">VLRF1 domain-containing protein</fullName>
    </recommendedName>
</protein>
<dbReference type="SMART" id="SM00248">
    <property type="entry name" value="ANK"/>
    <property type="match status" value="2"/>
</dbReference>
<dbReference type="Proteomes" id="UP000198406">
    <property type="component" value="Unassembled WGS sequence"/>
</dbReference>
<keyword evidence="3 13" id="KW-0963">Cytoplasm</keyword>
<reference evidence="16 17" key="1">
    <citation type="journal article" date="2015" name="Plant Cell">
        <title>Oil accumulation by the oleaginous diatom Fistulifera solaris as revealed by the genome and transcriptome.</title>
        <authorList>
            <person name="Tanaka T."/>
            <person name="Maeda Y."/>
            <person name="Veluchamy A."/>
            <person name="Tanaka M."/>
            <person name="Abida H."/>
            <person name="Marechal E."/>
            <person name="Bowler C."/>
            <person name="Muto M."/>
            <person name="Sunaga Y."/>
            <person name="Tanaka M."/>
            <person name="Yoshino T."/>
            <person name="Taniguchi T."/>
            <person name="Fukuda Y."/>
            <person name="Nemoto M."/>
            <person name="Matsumoto M."/>
            <person name="Wong P.S."/>
            <person name="Aburatani S."/>
            <person name="Fujibuchi W."/>
        </authorList>
    </citation>
    <scope>NUCLEOTIDE SEQUENCE [LARGE SCALE GENOMIC DNA]</scope>
    <source>
        <strain evidence="16 17">JPCC DA0580</strain>
    </source>
</reference>
<name>A0A1Z5K2H8_FISSO</name>
<evidence type="ECO:0000313" key="17">
    <source>
        <dbReference type="Proteomes" id="UP000198406"/>
    </source>
</evidence>
<dbReference type="Pfam" id="PF12796">
    <property type="entry name" value="Ank_2"/>
    <property type="match status" value="1"/>
</dbReference>
<dbReference type="InterPro" id="IPR047139">
    <property type="entry name" value="ANKZ1/VMS1"/>
</dbReference>
<gene>
    <name evidence="16" type="ORF">FisN_22Hh031</name>
</gene>
<feature type="region of interest" description="Disordered" evidence="14">
    <location>
        <begin position="23"/>
        <end position="103"/>
    </location>
</feature>
<dbReference type="PANTHER" id="PTHR16036:SF2">
    <property type="entry name" value="TRNA ENDONUCLEASE ANKZF1"/>
    <property type="match status" value="1"/>
</dbReference>
<feature type="region of interest" description="Disordered" evidence="14">
    <location>
        <begin position="441"/>
        <end position="503"/>
    </location>
</feature>
<dbReference type="GO" id="GO:0016787">
    <property type="term" value="F:hydrolase activity"/>
    <property type="evidence" value="ECO:0007669"/>
    <property type="project" value="UniProtKB-KW"/>
</dbReference>
<evidence type="ECO:0000259" key="15">
    <source>
        <dbReference type="PROSITE" id="PS52044"/>
    </source>
</evidence>